<dbReference type="PANTHER" id="PTHR10015">
    <property type="entry name" value="HEAT SHOCK TRANSCRIPTION FACTOR"/>
    <property type="match status" value="1"/>
</dbReference>
<feature type="region of interest" description="Disordered" evidence="4">
    <location>
        <begin position="1"/>
        <end position="45"/>
    </location>
</feature>
<keyword evidence="2" id="KW-0238">DNA-binding</keyword>
<evidence type="ECO:0000256" key="2">
    <source>
        <dbReference type="ARBA" id="ARBA00023125"/>
    </source>
</evidence>
<dbReference type="InterPro" id="IPR036388">
    <property type="entry name" value="WH-like_DNA-bd_sf"/>
</dbReference>
<gene>
    <name evidence="6" type="ORF">FisN_9Hu021</name>
</gene>
<dbReference type="Proteomes" id="UP000198406">
    <property type="component" value="Unassembled WGS sequence"/>
</dbReference>
<dbReference type="SUPFAM" id="SSF46785">
    <property type="entry name" value="Winged helix' DNA-binding domain"/>
    <property type="match status" value="1"/>
</dbReference>
<evidence type="ECO:0000313" key="6">
    <source>
        <dbReference type="EMBL" id="GAX20316.1"/>
    </source>
</evidence>
<dbReference type="AlphaFoldDB" id="A0A1Z5K2F4"/>
<accession>A0A1Z5K2F4</accession>
<organism evidence="6 7">
    <name type="scientific">Fistulifera solaris</name>
    <name type="common">Oleaginous diatom</name>
    <dbReference type="NCBI Taxonomy" id="1519565"/>
    <lineage>
        <taxon>Eukaryota</taxon>
        <taxon>Sar</taxon>
        <taxon>Stramenopiles</taxon>
        <taxon>Ochrophyta</taxon>
        <taxon>Bacillariophyta</taxon>
        <taxon>Bacillariophyceae</taxon>
        <taxon>Bacillariophycidae</taxon>
        <taxon>Naviculales</taxon>
        <taxon>Naviculaceae</taxon>
        <taxon>Fistulifera</taxon>
    </lineage>
</organism>
<dbReference type="PANTHER" id="PTHR10015:SF206">
    <property type="entry name" value="HSF-TYPE DNA-BINDING DOMAIN-CONTAINING PROTEIN"/>
    <property type="match status" value="1"/>
</dbReference>
<dbReference type="GO" id="GO:0005634">
    <property type="term" value="C:nucleus"/>
    <property type="evidence" value="ECO:0007669"/>
    <property type="project" value="UniProtKB-SubCell"/>
</dbReference>
<dbReference type="GO" id="GO:0043565">
    <property type="term" value="F:sequence-specific DNA binding"/>
    <property type="evidence" value="ECO:0007669"/>
    <property type="project" value="InterPro"/>
</dbReference>
<name>A0A1Z5K2F4_FISSO</name>
<dbReference type="InterPro" id="IPR000232">
    <property type="entry name" value="HSF_DNA-bd"/>
</dbReference>
<dbReference type="InParanoid" id="A0A1Z5K2F4"/>
<sequence>MEDLHNNKKPQVEDAKPIAQDTQSEKSDSVASPVEGASKSPRPARNTSEFIHAINHLPTTHIPAYTRDFDSILTFPEKFMLMMTYIERVCAGAGRKMEQEAIFWALNGTAVVIRDPNALYGKWLWRFFGNVKYESFVRKAYRWRFRKSPPTLYGFPINCQVFSHPNFCRDQPEQLCEIKSASKATTKRPVVKKAATKVPALKQNTICLVDAAPNHGSRMQPLSNQSFAVPQFPSQESVLSQQLLHLRTQALLSDSLFHQLRNEHEADALDWMRQCLRMNLTLPPPLPAPPALTPILRLESAGAPMQNASSALEELIRRIRQNPFP</sequence>
<dbReference type="EMBL" id="BDSP01000147">
    <property type="protein sequence ID" value="GAX20316.1"/>
    <property type="molecule type" value="Genomic_DNA"/>
</dbReference>
<keyword evidence="7" id="KW-1185">Reference proteome</keyword>
<dbReference type="InterPro" id="IPR036390">
    <property type="entry name" value="WH_DNA-bd_sf"/>
</dbReference>
<evidence type="ECO:0000256" key="3">
    <source>
        <dbReference type="ARBA" id="ARBA00023242"/>
    </source>
</evidence>
<dbReference type="Pfam" id="PF00447">
    <property type="entry name" value="HSF_DNA-bind"/>
    <property type="match status" value="1"/>
</dbReference>
<proteinExistence type="predicted"/>
<feature type="domain" description="HSF-type DNA-binding" evidence="5">
    <location>
        <begin position="96"/>
        <end position="180"/>
    </location>
</feature>
<evidence type="ECO:0000256" key="4">
    <source>
        <dbReference type="SAM" id="MobiDB-lite"/>
    </source>
</evidence>
<dbReference type="OrthoDB" id="48683at2759"/>
<protein>
    <recommendedName>
        <fullName evidence="5">HSF-type DNA-binding domain-containing protein</fullName>
    </recommendedName>
</protein>
<dbReference type="Gene3D" id="1.10.10.10">
    <property type="entry name" value="Winged helix-like DNA-binding domain superfamily/Winged helix DNA-binding domain"/>
    <property type="match status" value="1"/>
</dbReference>
<comment type="subcellular location">
    <subcellularLocation>
        <location evidence="1">Nucleus</location>
    </subcellularLocation>
</comment>
<dbReference type="GO" id="GO:0003700">
    <property type="term" value="F:DNA-binding transcription factor activity"/>
    <property type="evidence" value="ECO:0007669"/>
    <property type="project" value="InterPro"/>
</dbReference>
<keyword evidence="3" id="KW-0539">Nucleus</keyword>
<reference evidence="6 7" key="1">
    <citation type="journal article" date="2015" name="Plant Cell">
        <title>Oil accumulation by the oleaginous diatom Fistulifera solaris as revealed by the genome and transcriptome.</title>
        <authorList>
            <person name="Tanaka T."/>
            <person name="Maeda Y."/>
            <person name="Veluchamy A."/>
            <person name="Tanaka M."/>
            <person name="Abida H."/>
            <person name="Marechal E."/>
            <person name="Bowler C."/>
            <person name="Muto M."/>
            <person name="Sunaga Y."/>
            <person name="Tanaka M."/>
            <person name="Yoshino T."/>
            <person name="Taniguchi T."/>
            <person name="Fukuda Y."/>
            <person name="Nemoto M."/>
            <person name="Matsumoto M."/>
            <person name="Wong P.S."/>
            <person name="Aburatani S."/>
            <person name="Fujibuchi W."/>
        </authorList>
    </citation>
    <scope>NUCLEOTIDE SEQUENCE [LARGE SCALE GENOMIC DNA]</scope>
    <source>
        <strain evidence="6 7">JPCC DA0580</strain>
    </source>
</reference>
<comment type="caution">
    <text evidence="6">The sequence shown here is derived from an EMBL/GenBank/DDBJ whole genome shotgun (WGS) entry which is preliminary data.</text>
</comment>
<evidence type="ECO:0000313" key="7">
    <source>
        <dbReference type="Proteomes" id="UP000198406"/>
    </source>
</evidence>
<evidence type="ECO:0000256" key="1">
    <source>
        <dbReference type="ARBA" id="ARBA00004123"/>
    </source>
</evidence>
<feature type="compositionally biased region" description="Basic and acidic residues" evidence="4">
    <location>
        <begin position="1"/>
        <end position="16"/>
    </location>
</feature>
<evidence type="ECO:0000259" key="5">
    <source>
        <dbReference type="Pfam" id="PF00447"/>
    </source>
</evidence>